<dbReference type="Proteomes" id="UP000297998">
    <property type="component" value="Unassembled WGS sequence"/>
</dbReference>
<protein>
    <submittedName>
        <fullName evidence="1">Uncharacterized protein</fullName>
    </submittedName>
</protein>
<organism evidence="1 2">
    <name type="scientific">Empedobacter tilapiae</name>
    <dbReference type="NCBI Taxonomy" id="2491114"/>
    <lineage>
        <taxon>Bacteria</taxon>
        <taxon>Pseudomonadati</taxon>
        <taxon>Bacteroidota</taxon>
        <taxon>Flavobacteriia</taxon>
        <taxon>Flavobacteriales</taxon>
        <taxon>Weeksellaceae</taxon>
        <taxon>Empedobacter</taxon>
    </lineage>
</organism>
<dbReference type="RefSeq" id="WP_135835821.1">
    <property type="nucleotide sequence ID" value="NZ_CAUQWU010000001.1"/>
</dbReference>
<evidence type="ECO:0000313" key="2">
    <source>
        <dbReference type="Proteomes" id="UP000297998"/>
    </source>
</evidence>
<comment type="caution">
    <text evidence="1">The sequence shown here is derived from an EMBL/GenBank/DDBJ whole genome shotgun (WGS) entry which is preliminary data.</text>
</comment>
<sequence>MNKKEISKEINYKGHIKKFKVEIEQLPPFNEKTMDKVKYEETERALYLIAEEKFENQKFEWIFSIEKELQQ</sequence>
<dbReference type="AlphaFoldDB" id="A0A4Z1BCK9"/>
<dbReference type="OrthoDB" id="1449193at2"/>
<name>A0A4Z1BCK9_9FLAO</name>
<gene>
    <name evidence="1" type="ORF">E4J94_10805</name>
</gene>
<proteinExistence type="predicted"/>
<dbReference type="EMBL" id="SRPE01000007">
    <property type="protein sequence ID" value="TGN26314.1"/>
    <property type="molecule type" value="Genomic_DNA"/>
</dbReference>
<accession>A0A4Z1BCK9</accession>
<evidence type="ECO:0000313" key="1">
    <source>
        <dbReference type="EMBL" id="TGN26314.1"/>
    </source>
</evidence>
<reference evidence="1 2" key="1">
    <citation type="submission" date="2019-03" db="EMBL/GenBank/DDBJ databases">
        <title>Empedobacter tilapiae sp. nov., isolated from an intestine of Nile tilapia Oreochromis niloticus.</title>
        <authorList>
            <person name="Kim Y.-O."/>
            <person name="Yoon J.-H."/>
        </authorList>
    </citation>
    <scope>NUCLEOTIDE SEQUENCE [LARGE SCALE GENOMIC DNA]</scope>
    <source>
        <strain evidence="1 2">MRS2</strain>
    </source>
</reference>
<keyword evidence="2" id="KW-1185">Reference proteome</keyword>